<dbReference type="GO" id="GO:0005886">
    <property type="term" value="C:plasma membrane"/>
    <property type="evidence" value="ECO:0007669"/>
    <property type="project" value="UniProtKB-SubCell"/>
</dbReference>
<evidence type="ECO:0000256" key="1">
    <source>
        <dbReference type="ARBA" id="ARBA00004651"/>
    </source>
</evidence>
<proteinExistence type="inferred from homology"/>
<dbReference type="PANTHER" id="PTHR43386:SF25">
    <property type="entry name" value="PEPTIDE ABC TRANSPORTER PERMEASE PROTEIN"/>
    <property type="match status" value="1"/>
</dbReference>
<comment type="similarity">
    <text evidence="7">Belongs to the binding-protein-dependent transport system permease family.</text>
</comment>
<dbReference type="Gene3D" id="1.10.3720.10">
    <property type="entry name" value="MetI-like"/>
    <property type="match status" value="1"/>
</dbReference>
<dbReference type="GO" id="GO:0055085">
    <property type="term" value="P:transmembrane transport"/>
    <property type="evidence" value="ECO:0007669"/>
    <property type="project" value="InterPro"/>
</dbReference>
<keyword evidence="6 7" id="KW-0472">Membrane</keyword>
<feature type="transmembrane region" description="Helical" evidence="7">
    <location>
        <begin position="125"/>
        <end position="147"/>
    </location>
</feature>
<gene>
    <name evidence="9" type="ORF">HLH48_21005</name>
</gene>
<dbReference type="PANTHER" id="PTHR43386">
    <property type="entry name" value="OLIGOPEPTIDE TRANSPORT SYSTEM PERMEASE PROTEIN APPC"/>
    <property type="match status" value="1"/>
</dbReference>
<dbReference type="EMBL" id="JABEQJ010000043">
    <property type="protein sequence ID" value="MBB2162600.1"/>
    <property type="molecule type" value="Genomic_DNA"/>
</dbReference>
<feature type="transmembrane region" description="Helical" evidence="7">
    <location>
        <begin position="21"/>
        <end position="43"/>
    </location>
</feature>
<comment type="caution">
    <text evidence="9">The sequence shown here is derived from an EMBL/GenBank/DDBJ whole genome shotgun (WGS) entry which is preliminary data.</text>
</comment>
<evidence type="ECO:0000256" key="5">
    <source>
        <dbReference type="ARBA" id="ARBA00022989"/>
    </source>
</evidence>
<feature type="transmembrane region" description="Helical" evidence="7">
    <location>
        <begin position="91"/>
        <end position="113"/>
    </location>
</feature>
<dbReference type="RefSeq" id="WP_182999417.1">
    <property type="nucleotide sequence ID" value="NZ_JABEQJ010000043.1"/>
</dbReference>
<evidence type="ECO:0000256" key="3">
    <source>
        <dbReference type="ARBA" id="ARBA00022475"/>
    </source>
</evidence>
<evidence type="ECO:0000313" key="9">
    <source>
        <dbReference type="EMBL" id="MBB2162600.1"/>
    </source>
</evidence>
<dbReference type="AlphaFoldDB" id="A0A7W4NTS6"/>
<dbReference type="SUPFAM" id="SSF161098">
    <property type="entry name" value="MetI-like"/>
    <property type="match status" value="1"/>
</dbReference>
<dbReference type="CDD" id="cd06261">
    <property type="entry name" value="TM_PBP2"/>
    <property type="match status" value="1"/>
</dbReference>
<evidence type="ECO:0000256" key="4">
    <source>
        <dbReference type="ARBA" id="ARBA00022692"/>
    </source>
</evidence>
<evidence type="ECO:0000259" key="8">
    <source>
        <dbReference type="PROSITE" id="PS50928"/>
    </source>
</evidence>
<evidence type="ECO:0000256" key="2">
    <source>
        <dbReference type="ARBA" id="ARBA00022448"/>
    </source>
</evidence>
<dbReference type="InterPro" id="IPR035906">
    <property type="entry name" value="MetI-like_sf"/>
</dbReference>
<feature type="transmembrane region" description="Helical" evidence="7">
    <location>
        <begin position="208"/>
        <end position="234"/>
    </location>
</feature>
<evidence type="ECO:0000256" key="7">
    <source>
        <dbReference type="RuleBase" id="RU363032"/>
    </source>
</evidence>
<keyword evidence="4 7" id="KW-0812">Transmembrane</keyword>
<name>A0A7W4NTS6_9PROT</name>
<dbReference type="InterPro" id="IPR000515">
    <property type="entry name" value="MetI-like"/>
</dbReference>
<feature type="transmembrane region" description="Helical" evidence="7">
    <location>
        <begin position="153"/>
        <end position="170"/>
    </location>
</feature>
<feature type="transmembrane region" description="Helical" evidence="7">
    <location>
        <begin position="254"/>
        <end position="276"/>
    </location>
</feature>
<dbReference type="InterPro" id="IPR050366">
    <property type="entry name" value="BP-dependent_transpt_permease"/>
</dbReference>
<sequence length="288" mass="29828">MTTLSLAPSMTRQPSRRLRPALGHLGPAAAFLFLALLAVAALAPHLLTHADPLAIAPRDAFHAPSAAHPFGTDQSGRDILARVIHGARQSLALGGGAITLSLGIATILALVGGLGGRIAEQGVRWLIDILFAFPVLVLALLCTATLGSGIVPLIVAIGVGSAAGYTRMVFGQVLSVRDAGYVEAARALGHGPLRIVARHILPNAFRPLVVTATMGVGQTVVWSAALSFLGLGAPPPAAEWGTMLSMGRDFIAEAWWMTFFPGLAIVLTMLSTTIAGRALQRAIEGRGP</sequence>
<dbReference type="Pfam" id="PF00528">
    <property type="entry name" value="BPD_transp_1"/>
    <property type="match status" value="1"/>
</dbReference>
<reference evidence="9 10" key="1">
    <citation type="submission" date="2020-04" db="EMBL/GenBank/DDBJ databases">
        <title>Description of novel Gluconacetobacter.</title>
        <authorList>
            <person name="Sombolestani A."/>
        </authorList>
    </citation>
    <scope>NUCLEOTIDE SEQUENCE [LARGE SCALE GENOMIC DNA]</scope>
    <source>
        <strain evidence="9 10">LMG 19747</strain>
    </source>
</reference>
<dbReference type="Proteomes" id="UP000589085">
    <property type="component" value="Unassembled WGS sequence"/>
</dbReference>
<feature type="domain" description="ABC transmembrane type-1" evidence="8">
    <location>
        <begin position="87"/>
        <end position="276"/>
    </location>
</feature>
<evidence type="ECO:0000256" key="6">
    <source>
        <dbReference type="ARBA" id="ARBA00023136"/>
    </source>
</evidence>
<evidence type="ECO:0000313" key="10">
    <source>
        <dbReference type="Proteomes" id="UP000589085"/>
    </source>
</evidence>
<accession>A0A7W4NTS6</accession>
<keyword evidence="3" id="KW-1003">Cell membrane</keyword>
<dbReference type="PROSITE" id="PS50928">
    <property type="entry name" value="ABC_TM1"/>
    <property type="match status" value="1"/>
</dbReference>
<protein>
    <submittedName>
        <fullName evidence="9">ABC transporter permease</fullName>
    </submittedName>
</protein>
<keyword evidence="2 7" id="KW-0813">Transport</keyword>
<organism evidence="9 10">
    <name type="scientific">Gluconacetobacter sacchari</name>
    <dbReference type="NCBI Taxonomy" id="92759"/>
    <lineage>
        <taxon>Bacteria</taxon>
        <taxon>Pseudomonadati</taxon>
        <taxon>Pseudomonadota</taxon>
        <taxon>Alphaproteobacteria</taxon>
        <taxon>Acetobacterales</taxon>
        <taxon>Acetobacteraceae</taxon>
        <taxon>Gluconacetobacter</taxon>
    </lineage>
</organism>
<comment type="subcellular location">
    <subcellularLocation>
        <location evidence="1 7">Cell membrane</location>
        <topology evidence="1 7">Multi-pass membrane protein</topology>
    </subcellularLocation>
</comment>
<keyword evidence="5 7" id="KW-1133">Transmembrane helix</keyword>